<dbReference type="Proteomes" id="UP000054251">
    <property type="component" value="Unassembled WGS sequence"/>
</dbReference>
<evidence type="ECO:0000256" key="6">
    <source>
        <dbReference type="ARBA" id="ARBA00022989"/>
    </source>
</evidence>
<keyword evidence="6 9" id="KW-1133">Transmembrane helix</keyword>
<evidence type="ECO:0000313" key="12">
    <source>
        <dbReference type="Proteomes" id="UP000054251"/>
    </source>
</evidence>
<evidence type="ECO:0000256" key="3">
    <source>
        <dbReference type="ARBA" id="ARBA00007035"/>
    </source>
</evidence>
<evidence type="ECO:0000259" key="10">
    <source>
        <dbReference type="Pfam" id="PF09813"/>
    </source>
</evidence>
<dbReference type="EMBL" id="LMYN01000011">
    <property type="protein sequence ID" value="KSA03267.1"/>
    <property type="molecule type" value="Genomic_DNA"/>
</dbReference>
<evidence type="ECO:0000256" key="9">
    <source>
        <dbReference type="RuleBase" id="RU367056"/>
    </source>
</evidence>
<dbReference type="AlphaFoldDB" id="A0A0V1Q475"/>
<reference evidence="11 12" key="1">
    <citation type="submission" date="2015-11" db="EMBL/GenBank/DDBJ databases">
        <title>The genome of Debaryomyces fabryi.</title>
        <authorList>
            <person name="Tafer H."/>
            <person name="Lopandic K."/>
        </authorList>
    </citation>
    <scope>NUCLEOTIDE SEQUENCE [LARGE SCALE GENOMIC DNA]</scope>
    <source>
        <strain evidence="11 12">CBS 789</strain>
    </source>
</reference>
<comment type="subunit">
    <text evidence="4 9">Component of 250-400 kDa complexes called cytochrome oxidase assembly intermediates or COA complexes.</text>
</comment>
<evidence type="ECO:0000313" key="11">
    <source>
        <dbReference type="EMBL" id="KSA03267.1"/>
    </source>
</evidence>
<keyword evidence="9" id="KW-0999">Mitochondrion inner membrane</keyword>
<dbReference type="RefSeq" id="XP_015469369.1">
    <property type="nucleotide sequence ID" value="XM_015609735.1"/>
</dbReference>
<evidence type="ECO:0000256" key="8">
    <source>
        <dbReference type="ARBA" id="ARBA00023136"/>
    </source>
</evidence>
<feature type="domain" description="Cytochrome c oxidase assembly factor 3 mitochondrial coiled-coil" evidence="10">
    <location>
        <begin position="5"/>
        <end position="45"/>
    </location>
</feature>
<protein>
    <recommendedName>
        <fullName evidence="9">Cytochrome c oxidase assembly factor 3</fullName>
    </recommendedName>
</protein>
<comment type="similarity">
    <text evidence="3 9">Belongs to the COA3 family.</text>
</comment>
<evidence type="ECO:0000256" key="7">
    <source>
        <dbReference type="ARBA" id="ARBA00023128"/>
    </source>
</evidence>
<keyword evidence="12" id="KW-1185">Reference proteome</keyword>
<sequence>MTPALLRVRAPYFVRNMISLFVVSSIPIGVYWYTFNVLSKDEFSDIPIPPIADDELAKLKKEYEDKKNSS</sequence>
<gene>
    <name evidence="11" type="ORF">AC631_00905</name>
</gene>
<keyword evidence="8 9" id="KW-0472">Membrane</keyword>
<comment type="subcellular location">
    <subcellularLocation>
        <location evidence="2">Mitochondrion inner membrane</location>
        <topology evidence="2">Single-pass membrane protein</topology>
    </subcellularLocation>
</comment>
<evidence type="ECO:0000256" key="5">
    <source>
        <dbReference type="ARBA" id="ARBA00022692"/>
    </source>
</evidence>
<dbReference type="GO" id="GO:0033617">
    <property type="term" value="P:mitochondrial respiratory chain complex IV assembly"/>
    <property type="evidence" value="ECO:0007669"/>
    <property type="project" value="UniProtKB-UniRule"/>
</dbReference>
<dbReference type="InterPro" id="IPR018628">
    <property type="entry name" value="Coa3_CC"/>
</dbReference>
<comment type="function">
    <text evidence="1 9">Required for assembly of cytochrome c oxidase (complex IV).</text>
</comment>
<dbReference type="OrthoDB" id="10018333at2759"/>
<evidence type="ECO:0000256" key="2">
    <source>
        <dbReference type="ARBA" id="ARBA00004434"/>
    </source>
</evidence>
<dbReference type="PANTHER" id="PTHR15642:SF3">
    <property type="entry name" value="CYTOCHROME C OXIDASE ASSEMBLY FACTOR 3 HOMOLOG, MITOCHONDRIAL"/>
    <property type="match status" value="1"/>
</dbReference>
<dbReference type="InterPro" id="IPR041752">
    <property type="entry name" value="Coa3"/>
</dbReference>
<dbReference type="Pfam" id="PF09813">
    <property type="entry name" value="Coa3_cc"/>
    <property type="match status" value="1"/>
</dbReference>
<evidence type="ECO:0000256" key="1">
    <source>
        <dbReference type="ARBA" id="ARBA00003064"/>
    </source>
</evidence>
<dbReference type="PANTHER" id="PTHR15642">
    <property type="entry name" value="CYTOCHROME C OXIDASE ASSEMBLY FACTOR 3, MITOCHONDRIAL"/>
    <property type="match status" value="1"/>
</dbReference>
<name>A0A0V1Q475_9ASCO</name>
<proteinExistence type="inferred from homology"/>
<keyword evidence="7 9" id="KW-0496">Mitochondrion</keyword>
<keyword evidence="5 9" id="KW-0812">Transmembrane</keyword>
<organism evidence="11 12">
    <name type="scientific">Debaryomyces fabryi</name>
    <dbReference type="NCBI Taxonomy" id="58627"/>
    <lineage>
        <taxon>Eukaryota</taxon>
        <taxon>Fungi</taxon>
        <taxon>Dikarya</taxon>
        <taxon>Ascomycota</taxon>
        <taxon>Saccharomycotina</taxon>
        <taxon>Pichiomycetes</taxon>
        <taxon>Debaryomycetaceae</taxon>
        <taxon>Debaryomyces</taxon>
    </lineage>
</organism>
<accession>A0A0V1Q475</accession>
<feature type="transmembrane region" description="Helical" evidence="9">
    <location>
        <begin position="12"/>
        <end position="33"/>
    </location>
</feature>
<evidence type="ECO:0000256" key="4">
    <source>
        <dbReference type="ARBA" id="ARBA00011351"/>
    </source>
</evidence>
<dbReference type="GeneID" id="26837914"/>
<dbReference type="GO" id="GO:0005743">
    <property type="term" value="C:mitochondrial inner membrane"/>
    <property type="evidence" value="ECO:0007669"/>
    <property type="project" value="UniProtKB-SubCell"/>
</dbReference>
<comment type="caution">
    <text evidence="11">The sequence shown here is derived from an EMBL/GenBank/DDBJ whole genome shotgun (WGS) entry which is preliminary data.</text>
</comment>